<dbReference type="InterPro" id="IPR050171">
    <property type="entry name" value="MFS_Transporters"/>
</dbReference>
<accession>A0A2N5NBZ7</accession>
<evidence type="ECO:0000256" key="7">
    <source>
        <dbReference type="SAM" id="Phobius"/>
    </source>
</evidence>
<dbReference type="InterPro" id="IPR001958">
    <property type="entry name" value="Tet-R_TetA/multi-R_MdtG-like"/>
</dbReference>
<evidence type="ECO:0000256" key="4">
    <source>
        <dbReference type="ARBA" id="ARBA00022692"/>
    </source>
</evidence>
<name>A0A2N5NBZ7_9BACL</name>
<keyword evidence="3" id="KW-1003">Cell membrane</keyword>
<keyword evidence="4 7" id="KW-0812">Transmembrane</keyword>
<dbReference type="SUPFAM" id="SSF103473">
    <property type="entry name" value="MFS general substrate transporter"/>
    <property type="match status" value="1"/>
</dbReference>
<dbReference type="CDD" id="cd17325">
    <property type="entry name" value="MFS_MdtG_SLC18_like"/>
    <property type="match status" value="1"/>
</dbReference>
<dbReference type="InterPro" id="IPR036259">
    <property type="entry name" value="MFS_trans_sf"/>
</dbReference>
<evidence type="ECO:0000256" key="3">
    <source>
        <dbReference type="ARBA" id="ARBA00022475"/>
    </source>
</evidence>
<feature type="transmembrane region" description="Helical" evidence="7">
    <location>
        <begin position="168"/>
        <end position="187"/>
    </location>
</feature>
<keyword evidence="10" id="KW-1185">Reference proteome</keyword>
<feature type="transmembrane region" description="Helical" evidence="7">
    <location>
        <begin position="340"/>
        <end position="359"/>
    </location>
</feature>
<dbReference type="Pfam" id="PF07690">
    <property type="entry name" value="MFS_1"/>
    <property type="match status" value="1"/>
</dbReference>
<feature type="transmembrane region" description="Helical" evidence="7">
    <location>
        <begin position="109"/>
        <end position="131"/>
    </location>
</feature>
<dbReference type="Proteomes" id="UP000234789">
    <property type="component" value="Unassembled WGS sequence"/>
</dbReference>
<evidence type="ECO:0000313" key="9">
    <source>
        <dbReference type="EMBL" id="PLT47861.1"/>
    </source>
</evidence>
<feature type="transmembrane region" description="Helical" evidence="7">
    <location>
        <begin position="217"/>
        <end position="239"/>
    </location>
</feature>
<comment type="caution">
    <text evidence="9">The sequence shown here is derived from an EMBL/GenBank/DDBJ whole genome shotgun (WGS) entry which is preliminary data.</text>
</comment>
<feature type="transmembrane region" description="Helical" evidence="7">
    <location>
        <begin position="308"/>
        <end position="333"/>
    </location>
</feature>
<feature type="transmembrane region" description="Helical" evidence="7">
    <location>
        <begin position="371"/>
        <end position="390"/>
    </location>
</feature>
<dbReference type="GO" id="GO:0022857">
    <property type="term" value="F:transmembrane transporter activity"/>
    <property type="evidence" value="ECO:0007669"/>
    <property type="project" value="InterPro"/>
</dbReference>
<feature type="transmembrane region" description="Helical" evidence="7">
    <location>
        <begin position="251"/>
        <end position="270"/>
    </location>
</feature>
<dbReference type="InterPro" id="IPR020846">
    <property type="entry name" value="MFS_dom"/>
</dbReference>
<feature type="domain" description="Major facilitator superfamily (MFS) profile" evidence="8">
    <location>
        <begin position="214"/>
        <end position="404"/>
    </location>
</feature>
<keyword evidence="5 7" id="KW-1133">Transmembrane helix</keyword>
<evidence type="ECO:0000313" key="10">
    <source>
        <dbReference type="Proteomes" id="UP000234789"/>
    </source>
</evidence>
<evidence type="ECO:0000256" key="1">
    <source>
        <dbReference type="ARBA" id="ARBA00004651"/>
    </source>
</evidence>
<keyword evidence="6 7" id="KW-0472">Membrane</keyword>
<dbReference type="PANTHER" id="PTHR23517">
    <property type="entry name" value="RESISTANCE PROTEIN MDTM, PUTATIVE-RELATED-RELATED"/>
    <property type="match status" value="1"/>
</dbReference>
<sequence>MKAIPSLLRSEARSRSQLPLLAAVLLLVEFARGAALVSFLPLYGTDTLGLTLGTVGAAIAAHYLTDTALKLGIGYWLDRHSIRAVVFAGMLASLAGILLLPLAHAPWLFIAASALYGVGISPIWIVCLTQVREEKRASQMGTLYAIWLGGLGAGPIVCNIVLDFSSGAAYLLLLGAVAAATALSLLLRGRTGADAPQHVPLRRQLPVLRERLQAMRLLLPGMVLQTAVAGMLVTVLPTFATDRLALSGAQYSLLLTAGGVLTIGMLLPMGRLSDRLSRHRRWFLVVGFFAVAASLYALSFTRGFGLCLALAALLGLSYAAVLPAWNALLAAYVPPSQKGLGWGMLSTVEGVGGMIGPVAGGLAATWRGEPFVVWLSALLFGLIGLCYGFLPLAEADHGRTNPPE</sequence>
<evidence type="ECO:0000259" key="8">
    <source>
        <dbReference type="PROSITE" id="PS50850"/>
    </source>
</evidence>
<feature type="transmembrane region" description="Helical" evidence="7">
    <location>
        <begin position="282"/>
        <end position="302"/>
    </location>
</feature>
<evidence type="ECO:0000256" key="6">
    <source>
        <dbReference type="ARBA" id="ARBA00023136"/>
    </source>
</evidence>
<dbReference type="InterPro" id="IPR011701">
    <property type="entry name" value="MFS"/>
</dbReference>
<keyword evidence="2" id="KW-0813">Transport</keyword>
<evidence type="ECO:0000256" key="5">
    <source>
        <dbReference type="ARBA" id="ARBA00022989"/>
    </source>
</evidence>
<dbReference type="PROSITE" id="PS50850">
    <property type="entry name" value="MFS"/>
    <property type="match status" value="1"/>
</dbReference>
<proteinExistence type="predicted"/>
<reference evidence="9 10" key="1">
    <citation type="submission" date="2017-05" db="EMBL/GenBank/DDBJ databases">
        <title>Functional genome analysis of Paenibacillus pasadenensis strain R16: insights on endophytic life style and antifungal activity.</title>
        <authorList>
            <person name="Passera A."/>
            <person name="Marcolungo L."/>
            <person name="Casati P."/>
            <person name="Brasca M."/>
            <person name="Quaglino F."/>
            <person name="Delledonne M."/>
        </authorList>
    </citation>
    <scope>NUCLEOTIDE SEQUENCE [LARGE SCALE GENOMIC DNA]</scope>
    <source>
        <strain evidence="9 10">R16</strain>
    </source>
</reference>
<evidence type="ECO:0000256" key="2">
    <source>
        <dbReference type="ARBA" id="ARBA00022448"/>
    </source>
</evidence>
<dbReference type="PRINTS" id="PR01035">
    <property type="entry name" value="TCRTETA"/>
</dbReference>
<protein>
    <submittedName>
        <fullName evidence="9">Multidrug resistance protein-related protein</fullName>
    </submittedName>
</protein>
<feature type="transmembrane region" description="Helical" evidence="7">
    <location>
        <begin position="143"/>
        <end position="162"/>
    </location>
</feature>
<dbReference type="PANTHER" id="PTHR23517:SF3">
    <property type="entry name" value="INTEGRAL MEMBRANE TRANSPORT PROTEIN"/>
    <property type="match status" value="1"/>
</dbReference>
<feature type="transmembrane region" description="Helical" evidence="7">
    <location>
        <begin position="84"/>
        <end position="103"/>
    </location>
</feature>
<comment type="subcellular location">
    <subcellularLocation>
        <location evidence="1">Cell membrane</location>
        <topology evidence="1">Multi-pass membrane protein</topology>
    </subcellularLocation>
</comment>
<dbReference type="AlphaFoldDB" id="A0A2N5NBZ7"/>
<dbReference type="RefSeq" id="WP_101807768.1">
    <property type="nucleotide sequence ID" value="NZ_NFEZ01000002.1"/>
</dbReference>
<organism evidence="9 10">
    <name type="scientific">Paenibacillus pasadenensis</name>
    <dbReference type="NCBI Taxonomy" id="217090"/>
    <lineage>
        <taxon>Bacteria</taxon>
        <taxon>Bacillati</taxon>
        <taxon>Bacillota</taxon>
        <taxon>Bacilli</taxon>
        <taxon>Bacillales</taxon>
        <taxon>Paenibacillaceae</taxon>
        <taxon>Paenibacillus</taxon>
    </lineage>
</organism>
<dbReference type="EMBL" id="NFEZ01000002">
    <property type="protein sequence ID" value="PLT47861.1"/>
    <property type="molecule type" value="Genomic_DNA"/>
</dbReference>
<dbReference type="GO" id="GO:0005886">
    <property type="term" value="C:plasma membrane"/>
    <property type="evidence" value="ECO:0007669"/>
    <property type="project" value="UniProtKB-SubCell"/>
</dbReference>
<gene>
    <name evidence="9" type="ORF">B8V81_0768</name>
</gene>
<feature type="transmembrane region" description="Helical" evidence="7">
    <location>
        <begin position="43"/>
        <end position="64"/>
    </location>
</feature>
<dbReference type="Gene3D" id="1.20.1250.20">
    <property type="entry name" value="MFS general substrate transporter like domains"/>
    <property type="match status" value="2"/>
</dbReference>